<accession>A0AAN6Y6A9</accession>
<evidence type="ECO:0000256" key="1">
    <source>
        <dbReference type="SAM" id="MobiDB-lite"/>
    </source>
</evidence>
<name>A0AAN6Y6A9_9PEZI</name>
<proteinExistence type="predicted"/>
<feature type="region of interest" description="Disordered" evidence="1">
    <location>
        <begin position="228"/>
        <end position="261"/>
    </location>
</feature>
<dbReference type="AlphaFoldDB" id="A0AAN6Y6A9"/>
<sequence length="313" mass="34992">MSSASNTSKVKQRPPILGPRAKKRKSKGKRRRSNGVAKSKSPKPDRSHLKEQLEVAQLRTVLRLAQLTSAKALGLRIPSKPLEAGSMDTAQGQANRLRQAQIELTKLRMVRAIQNGLSSFDAWIMTKLQDAIQRSQTVAFAGFSEDAGEESGEMTQKNDYLTGFNVREKEEPHPWTYQNIDVDKTKRKLVALVKQTPGPLSQDSLEEIELLSLEDPAAFFQAWNRIGQNVGSNEPSRERSGEKSQASAEDKSKELAVADHNSRPLDMGFLDQIKKLTLEDPAAAAQQFLDVLDKIGQMKLEDEEEEEEEEEEL</sequence>
<feature type="region of interest" description="Disordered" evidence="1">
    <location>
        <begin position="1"/>
        <end position="49"/>
    </location>
</feature>
<feature type="compositionally biased region" description="Basic residues" evidence="1">
    <location>
        <begin position="20"/>
        <end position="33"/>
    </location>
</feature>
<organism evidence="2 3">
    <name type="scientific">Rhypophila decipiens</name>
    <dbReference type="NCBI Taxonomy" id="261697"/>
    <lineage>
        <taxon>Eukaryota</taxon>
        <taxon>Fungi</taxon>
        <taxon>Dikarya</taxon>
        <taxon>Ascomycota</taxon>
        <taxon>Pezizomycotina</taxon>
        <taxon>Sordariomycetes</taxon>
        <taxon>Sordariomycetidae</taxon>
        <taxon>Sordariales</taxon>
        <taxon>Naviculisporaceae</taxon>
        <taxon>Rhypophila</taxon>
    </lineage>
</organism>
<evidence type="ECO:0000313" key="3">
    <source>
        <dbReference type="Proteomes" id="UP001301769"/>
    </source>
</evidence>
<reference evidence="2" key="2">
    <citation type="submission" date="2023-05" db="EMBL/GenBank/DDBJ databases">
        <authorList>
            <consortium name="Lawrence Berkeley National Laboratory"/>
            <person name="Steindorff A."/>
            <person name="Hensen N."/>
            <person name="Bonometti L."/>
            <person name="Westerberg I."/>
            <person name="Brannstrom I.O."/>
            <person name="Guillou S."/>
            <person name="Cros-Aarteil S."/>
            <person name="Calhoun S."/>
            <person name="Haridas S."/>
            <person name="Kuo A."/>
            <person name="Mondo S."/>
            <person name="Pangilinan J."/>
            <person name="Riley R."/>
            <person name="Labutti K."/>
            <person name="Andreopoulos B."/>
            <person name="Lipzen A."/>
            <person name="Chen C."/>
            <person name="Yanf M."/>
            <person name="Daum C."/>
            <person name="Ng V."/>
            <person name="Clum A."/>
            <person name="Ohm R."/>
            <person name="Martin F."/>
            <person name="Silar P."/>
            <person name="Natvig D."/>
            <person name="Lalanne C."/>
            <person name="Gautier V."/>
            <person name="Ament-Velasquez S.L."/>
            <person name="Kruys A."/>
            <person name="Hutchinson M.I."/>
            <person name="Powell A.J."/>
            <person name="Barry K."/>
            <person name="Miller A.N."/>
            <person name="Grigoriev I.V."/>
            <person name="Debuchy R."/>
            <person name="Gladieux P."/>
            <person name="Thoren M.H."/>
            <person name="Johannesson H."/>
        </authorList>
    </citation>
    <scope>NUCLEOTIDE SEQUENCE</scope>
    <source>
        <strain evidence="2">PSN293</strain>
    </source>
</reference>
<reference evidence="2" key="1">
    <citation type="journal article" date="2023" name="Mol. Phylogenet. Evol.">
        <title>Genome-scale phylogeny and comparative genomics of the fungal order Sordariales.</title>
        <authorList>
            <person name="Hensen N."/>
            <person name="Bonometti L."/>
            <person name="Westerberg I."/>
            <person name="Brannstrom I.O."/>
            <person name="Guillou S."/>
            <person name="Cros-Aarteil S."/>
            <person name="Calhoun S."/>
            <person name="Haridas S."/>
            <person name="Kuo A."/>
            <person name="Mondo S."/>
            <person name="Pangilinan J."/>
            <person name="Riley R."/>
            <person name="LaButti K."/>
            <person name="Andreopoulos B."/>
            <person name="Lipzen A."/>
            <person name="Chen C."/>
            <person name="Yan M."/>
            <person name="Daum C."/>
            <person name="Ng V."/>
            <person name="Clum A."/>
            <person name="Steindorff A."/>
            <person name="Ohm R.A."/>
            <person name="Martin F."/>
            <person name="Silar P."/>
            <person name="Natvig D.O."/>
            <person name="Lalanne C."/>
            <person name="Gautier V."/>
            <person name="Ament-Velasquez S.L."/>
            <person name="Kruys A."/>
            <person name="Hutchinson M.I."/>
            <person name="Powell A.J."/>
            <person name="Barry K."/>
            <person name="Miller A.N."/>
            <person name="Grigoriev I.V."/>
            <person name="Debuchy R."/>
            <person name="Gladieux P."/>
            <person name="Hiltunen Thoren M."/>
            <person name="Johannesson H."/>
        </authorList>
    </citation>
    <scope>NUCLEOTIDE SEQUENCE</scope>
    <source>
        <strain evidence="2">PSN293</strain>
    </source>
</reference>
<dbReference type="EMBL" id="MU858111">
    <property type="protein sequence ID" value="KAK4213269.1"/>
    <property type="molecule type" value="Genomic_DNA"/>
</dbReference>
<comment type="caution">
    <text evidence="2">The sequence shown here is derived from an EMBL/GenBank/DDBJ whole genome shotgun (WGS) entry which is preliminary data.</text>
</comment>
<protein>
    <submittedName>
        <fullName evidence="2">Uncharacterized protein</fullName>
    </submittedName>
</protein>
<feature type="compositionally biased region" description="Basic and acidic residues" evidence="1">
    <location>
        <begin position="235"/>
        <end position="261"/>
    </location>
</feature>
<dbReference type="Proteomes" id="UP001301769">
    <property type="component" value="Unassembled WGS sequence"/>
</dbReference>
<evidence type="ECO:0000313" key="2">
    <source>
        <dbReference type="EMBL" id="KAK4213269.1"/>
    </source>
</evidence>
<keyword evidence="3" id="KW-1185">Reference proteome</keyword>
<gene>
    <name evidence="2" type="ORF">QBC37DRAFT_400680</name>
</gene>